<sequence>MLKARSRPYAWVAGEAASARTDIWCIRPSSKEGGHCAIDWAFAERLKPSATYSLLLGWGGGFAGLIGCVGRESLNPSFGNRKSLKRGGRSQFRKTFKSMVRKKLGLTEWSAVEDPGGRLGEKLSDRGYALRLRRLEVVKSRESVRGQGRISLRPCDCHEERLLSCEGEAQMRKACHLGMGCWLEDRGATGVMFQNPRSQGDLGLAKEKGTRLPGNGAIFDGNALRMMCRPRTSGGTVRRLCSEIQDVL</sequence>
<reference evidence="1 2" key="1">
    <citation type="submission" date="2015-01" db="EMBL/GenBank/DDBJ databases">
        <title>Genome of allotetraploid Gossypium barbadense reveals genomic plasticity and fiber elongation in cotton evolution.</title>
        <authorList>
            <person name="Chen X."/>
            <person name="Liu X."/>
            <person name="Zhao B."/>
            <person name="Zheng H."/>
            <person name="Hu Y."/>
            <person name="Lu G."/>
            <person name="Yang C."/>
            <person name="Chen J."/>
            <person name="Shan C."/>
            <person name="Zhang L."/>
            <person name="Zhou Y."/>
            <person name="Wang L."/>
            <person name="Guo W."/>
            <person name="Bai Y."/>
            <person name="Ruan J."/>
            <person name="Shangguan X."/>
            <person name="Mao Y."/>
            <person name="Jiang J."/>
            <person name="Zhu Y."/>
            <person name="Lei J."/>
            <person name="Kang H."/>
            <person name="Chen S."/>
            <person name="He X."/>
            <person name="Wang R."/>
            <person name="Wang Y."/>
            <person name="Chen J."/>
            <person name="Wang L."/>
            <person name="Yu S."/>
            <person name="Wang B."/>
            <person name="Wei J."/>
            <person name="Song S."/>
            <person name="Lu X."/>
            <person name="Gao Z."/>
            <person name="Gu W."/>
            <person name="Deng X."/>
            <person name="Ma D."/>
            <person name="Wang S."/>
            <person name="Liang W."/>
            <person name="Fang L."/>
            <person name="Cai C."/>
            <person name="Zhu X."/>
            <person name="Zhou B."/>
            <person name="Zhang Y."/>
            <person name="Chen Z."/>
            <person name="Xu S."/>
            <person name="Zhu R."/>
            <person name="Wang S."/>
            <person name="Zhang T."/>
            <person name="Zhao G."/>
        </authorList>
    </citation>
    <scope>NUCLEOTIDE SEQUENCE [LARGE SCALE GENOMIC DNA]</scope>
    <source>
        <strain evidence="2">cv. Xinhai21</strain>
        <tissue evidence="1">Leaf</tissue>
    </source>
</reference>
<gene>
    <name evidence="1" type="ORF">GOBAR_AA14788</name>
</gene>
<protein>
    <submittedName>
        <fullName evidence="1">Uncharacterized protein</fullName>
    </submittedName>
</protein>
<name>A0A2P5XRD6_GOSBA</name>
<organism evidence="1 2">
    <name type="scientific">Gossypium barbadense</name>
    <name type="common">Sea Island cotton</name>
    <name type="synonym">Hibiscus barbadensis</name>
    <dbReference type="NCBI Taxonomy" id="3634"/>
    <lineage>
        <taxon>Eukaryota</taxon>
        <taxon>Viridiplantae</taxon>
        <taxon>Streptophyta</taxon>
        <taxon>Embryophyta</taxon>
        <taxon>Tracheophyta</taxon>
        <taxon>Spermatophyta</taxon>
        <taxon>Magnoliopsida</taxon>
        <taxon>eudicotyledons</taxon>
        <taxon>Gunneridae</taxon>
        <taxon>Pentapetalae</taxon>
        <taxon>rosids</taxon>
        <taxon>malvids</taxon>
        <taxon>Malvales</taxon>
        <taxon>Malvaceae</taxon>
        <taxon>Malvoideae</taxon>
        <taxon>Gossypium</taxon>
    </lineage>
</organism>
<evidence type="ECO:0000313" key="2">
    <source>
        <dbReference type="Proteomes" id="UP000239757"/>
    </source>
</evidence>
<accession>A0A2P5XRD6</accession>
<dbReference type="Proteomes" id="UP000239757">
    <property type="component" value="Unassembled WGS sequence"/>
</dbReference>
<proteinExistence type="predicted"/>
<evidence type="ECO:0000313" key="1">
    <source>
        <dbReference type="EMBL" id="PPS05856.1"/>
    </source>
</evidence>
<dbReference type="EMBL" id="KZ664379">
    <property type="protein sequence ID" value="PPS05856.1"/>
    <property type="molecule type" value="Genomic_DNA"/>
</dbReference>
<dbReference type="AlphaFoldDB" id="A0A2P5XRD6"/>